<keyword evidence="3" id="KW-1185">Reference proteome</keyword>
<dbReference type="AlphaFoldDB" id="A0A7G9SB64"/>
<proteinExistence type="predicted"/>
<feature type="transmembrane region" description="Helical" evidence="1">
    <location>
        <begin position="29"/>
        <end position="47"/>
    </location>
</feature>
<evidence type="ECO:0000313" key="3">
    <source>
        <dbReference type="Proteomes" id="UP000515955"/>
    </source>
</evidence>
<keyword evidence="1" id="KW-1133">Transmembrane helix</keyword>
<dbReference type="Proteomes" id="UP000515955">
    <property type="component" value="Chromosome"/>
</dbReference>
<dbReference type="KEGG" id="srhi:H9L12_13070"/>
<reference evidence="2 3" key="1">
    <citation type="submission" date="2020-08" db="EMBL/GenBank/DDBJ databases">
        <title>Genome sequence of Sphingomonas rhizophila KACC 19189T.</title>
        <authorList>
            <person name="Hyun D.-W."/>
            <person name="Bae J.-W."/>
        </authorList>
    </citation>
    <scope>NUCLEOTIDE SEQUENCE [LARGE SCALE GENOMIC DNA]</scope>
    <source>
        <strain evidence="2 3">KACC 19189</strain>
    </source>
</reference>
<dbReference type="EMBL" id="CP060717">
    <property type="protein sequence ID" value="QNN65089.1"/>
    <property type="molecule type" value="Genomic_DNA"/>
</dbReference>
<name>A0A7G9SB64_9SPHN</name>
<keyword evidence="1" id="KW-0812">Transmembrane</keyword>
<organism evidence="2 3">
    <name type="scientific">Sphingomonas rhizophila</name>
    <dbReference type="NCBI Taxonomy" id="2071607"/>
    <lineage>
        <taxon>Bacteria</taxon>
        <taxon>Pseudomonadati</taxon>
        <taxon>Pseudomonadota</taxon>
        <taxon>Alphaproteobacteria</taxon>
        <taxon>Sphingomonadales</taxon>
        <taxon>Sphingomonadaceae</taxon>
        <taxon>Sphingomonas</taxon>
    </lineage>
</organism>
<gene>
    <name evidence="2" type="ORF">H9L12_13070</name>
</gene>
<sequence>MDRTPNYYPDPRDQLTGFVERGMRLARRAGISFALAVIGAIVVGAAATDNGFVQLLITAFAAVALWLPAFFLLGSMERLFTRRPRAAAPVVDATASAVPSDDDSDRAWRRLALAAPGHADRIAVLRRSIDRSRVSLGEAKLDVDAHEVCSLIDRRLPQLIDKELDDLPPDDRDRSRQIDELVNLIEQFARDCSRRNSDNAPVDRYGAEVLRRRFEAHLSNF</sequence>
<evidence type="ECO:0000313" key="2">
    <source>
        <dbReference type="EMBL" id="QNN65089.1"/>
    </source>
</evidence>
<feature type="transmembrane region" description="Helical" evidence="1">
    <location>
        <begin position="53"/>
        <end position="73"/>
    </location>
</feature>
<keyword evidence="1" id="KW-0472">Membrane</keyword>
<evidence type="ECO:0000256" key="1">
    <source>
        <dbReference type="SAM" id="Phobius"/>
    </source>
</evidence>
<accession>A0A7G9SB64</accession>
<dbReference type="RefSeq" id="WP_187542086.1">
    <property type="nucleotide sequence ID" value="NZ_CP060717.1"/>
</dbReference>
<protein>
    <submittedName>
        <fullName evidence="2">Uncharacterized protein</fullName>
    </submittedName>
</protein>